<feature type="transmembrane region" description="Helical" evidence="7">
    <location>
        <begin position="61"/>
        <end position="83"/>
    </location>
</feature>
<dbReference type="PANTHER" id="PTHR43744">
    <property type="entry name" value="ABC TRANSPORTER PERMEASE PROTEIN MG189-RELATED-RELATED"/>
    <property type="match status" value="1"/>
</dbReference>
<feature type="transmembrane region" description="Helical" evidence="7">
    <location>
        <begin position="122"/>
        <end position="146"/>
    </location>
</feature>
<gene>
    <name evidence="10" type="ORF">GON03_22540</name>
</gene>
<dbReference type="PANTHER" id="PTHR43744:SF12">
    <property type="entry name" value="ABC TRANSPORTER PERMEASE PROTEIN MG189-RELATED"/>
    <property type="match status" value="1"/>
</dbReference>
<keyword evidence="5 7" id="KW-1133">Transmembrane helix</keyword>
<evidence type="ECO:0000256" key="2">
    <source>
        <dbReference type="ARBA" id="ARBA00022448"/>
    </source>
</evidence>
<dbReference type="InterPro" id="IPR035906">
    <property type="entry name" value="MetI-like_sf"/>
</dbReference>
<evidence type="ECO:0000256" key="3">
    <source>
        <dbReference type="ARBA" id="ARBA00022475"/>
    </source>
</evidence>
<keyword evidence="6 7" id="KW-0472">Membrane</keyword>
<evidence type="ECO:0000256" key="1">
    <source>
        <dbReference type="ARBA" id="ARBA00004651"/>
    </source>
</evidence>
<protein>
    <submittedName>
        <fullName evidence="10">ABC transporter permease subunit</fullName>
    </submittedName>
</protein>
<keyword evidence="3" id="KW-1003">Cell membrane</keyword>
<dbReference type="InterPro" id="IPR000515">
    <property type="entry name" value="MetI-like"/>
</dbReference>
<dbReference type="PROSITE" id="PS50928">
    <property type="entry name" value="ABC_TM1"/>
    <property type="match status" value="1"/>
</dbReference>
<dbReference type="SUPFAM" id="SSF161098">
    <property type="entry name" value="MetI-like"/>
    <property type="match status" value="1"/>
</dbReference>
<feature type="transmembrane region" description="Helical" evidence="7">
    <location>
        <begin position="158"/>
        <end position="180"/>
    </location>
</feature>
<sequence length="330" mass="36346">MVGVSTLLQHTPDLEPEPEADLAGPAPRRGRRARRTAPDGETRTITSAFERRRPLTRATRALLNGGLLVFLIIVCLGPILWLAKSAITPTQDTLRYPLALWPNGTDWENLRTAWVDIDLKLYFWNTVVIALGSWAVQMVVAVTGGYALSILRPRGSRVIYALVLSTMFVPAVVLLVPLYLTVLDVPFVHWNLVNTFWGAFLPAGASAFNVAIVKRFFDNLPREIIDAARVDGCGDFRLFFSIVLPMSRPVLGVVSVFAVLAAWKDFVWPLVVLPDPAKQPLSVRLPRLAAVTELDVVLAALLISCALPIVFFVVFQRLFLRGGLEGAVKG</sequence>
<dbReference type="GO" id="GO:0005886">
    <property type="term" value="C:plasma membrane"/>
    <property type="evidence" value="ECO:0007669"/>
    <property type="project" value="UniProtKB-SubCell"/>
</dbReference>
<dbReference type="Proteomes" id="UP000473525">
    <property type="component" value="Unassembled WGS sequence"/>
</dbReference>
<dbReference type="AlphaFoldDB" id="A0A6L6XXZ0"/>
<dbReference type="Gene3D" id="1.10.3720.10">
    <property type="entry name" value="MetI-like"/>
    <property type="match status" value="1"/>
</dbReference>
<name>A0A6L6XXZ0_9ACTN</name>
<feature type="transmembrane region" description="Helical" evidence="7">
    <location>
        <begin position="195"/>
        <end position="217"/>
    </location>
</feature>
<comment type="similarity">
    <text evidence="7">Belongs to the binding-protein-dependent transport system permease family.</text>
</comment>
<accession>A0A6L6XXZ0</accession>
<keyword evidence="4 7" id="KW-0812">Transmembrane</keyword>
<dbReference type="EMBL" id="WSEK01000005">
    <property type="protein sequence ID" value="MVQ51968.1"/>
    <property type="molecule type" value="Genomic_DNA"/>
</dbReference>
<evidence type="ECO:0000256" key="5">
    <source>
        <dbReference type="ARBA" id="ARBA00022989"/>
    </source>
</evidence>
<keyword evidence="2 7" id="KW-0813">Transport</keyword>
<evidence type="ECO:0000313" key="11">
    <source>
        <dbReference type="Proteomes" id="UP000473525"/>
    </source>
</evidence>
<reference evidence="10 11" key="1">
    <citation type="submission" date="2019-12" db="EMBL/GenBank/DDBJ databases">
        <authorList>
            <person name="Huq M.A."/>
        </authorList>
    </citation>
    <scope>NUCLEOTIDE SEQUENCE [LARGE SCALE GENOMIC DNA]</scope>
    <source>
        <strain evidence="10 11">MAH-18</strain>
    </source>
</reference>
<evidence type="ECO:0000256" key="6">
    <source>
        <dbReference type="ARBA" id="ARBA00023136"/>
    </source>
</evidence>
<evidence type="ECO:0000256" key="7">
    <source>
        <dbReference type="RuleBase" id="RU363032"/>
    </source>
</evidence>
<evidence type="ECO:0000259" key="9">
    <source>
        <dbReference type="PROSITE" id="PS50928"/>
    </source>
</evidence>
<dbReference type="GO" id="GO:0055085">
    <property type="term" value="P:transmembrane transport"/>
    <property type="evidence" value="ECO:0007669"/>
    <property type="project" value="InterPro"/>
</dbReference>
<evidence type="ECO:0000313" key="10">
    <source>
        <dbReference type="EMBL" id="MVQ51968.1"/>
    </source>
</evidence>
<evidence type="ECO:0000256" key="8">
    <source>
        <dbReference type="SAM" id="MobiDB-lite"/>
    </source>
</evidence>
<dbReference type="CDD" id="cd06261">
    <property type="entry name" value="TM_PBP2"/>
    <property type="match status" value="1"/>
</dbReference>
<comment type="caution">
    <text evidence="10">The sequence shown here is derived from an EMBL/GenBank/DDBJ whole genome shotgun (WGS) entry which is preliminary data.</text>
</comment>
<feature type="transmembrane region" description="Helical" evidence="7">
    <location>
        <begin position="238"/>
        <end position="263"/>
    </location>
</feature>
<dbReference type="Pfam" id="PF00528">
    <property type="entry name" value="BPD_transp_1"/>
    <property type="match status" value="1"/>
</dbReference>
<keyword evidence="11" id="KW-1185">Reference proteome</keyword>
<feature type="domain" description="ABC transmembrane type-1" evidence="9">
    <location>
        <begin position="123"/>
        <end position="315"/>
    </location>
</feature>
<proteinExistence type="inferred from homology"/>
<feature type="region of interest" description="Disordered" evidence="8">
    <location>
        <begin position="1"/>
        <end position="45"/>
    </location>
</feature>
<feature type="transmembrane region" description="Helical" evidence="7">
    <location>
        <begin position="296"/>
        <end position="315"/>
    </location>
</feature>
<organism evidence="10 11">
    <name type="scientific">Nocardioides agri</name>
    <dbReference type="NCBI Taxonomy" id="2682843"/>
    <lineage>
        <taxon>Bacteria</taxon>
        <taxon>Bacillati</taxon>
        <taxon>Actinomycetota</taxon>
        <taxon>Actinomycetes</taxon>
        <taxon>Propionibacteriales</taxon>
        <taxon>Nocardioidaceae</taxon>
        <taxon>Nocardioides</taxon>
    </lineage>
</organism>
<evidence type="ECO:0000256" key="4">
    <source>
        <dbReference type="ARBA" id="ARBA00022692"/>
    </source>
</evidence>
<comment type="subcellular location">
    <subcellularLocation>
        <location evidence="1 7">Cell membrane</location>
        <topology evidence="1 7">Multi-pass membrane protein</topology>
    </subcellularLocation>
</comment>